<feature type="chain" id="PRO_5045523748" evidence="1">
    <location>
        <begin position="21"/>
        <end position="172"/>
    </location>
</feature>
<dbReference type="Proteomes" id="UP001203342">
    <property type="component" value="Unassembled WGS sequence"/>
</dbReference>
<proteinExistence type="predicted"/>
<comment type="caution">
    <text evidence="2">The sequence shown here is derived from an EMBL/GenBank/DDBJ whole genome shotgun (WGS) entry which is preliminary data.</text>
</comment>
<evidence type="ECO:0000313" key="2">
    <source>
        <dbReference type="EMBL" id="MCL9770170.1"/>
    </source>
</evidence>
<feature type="signal peptide" evidence="1">
    <location>
        <begin position="1"/>
        <end position="20"/>
    </location>
</feature>
<organism evidence="2 3">
    <name type="scientific">Flavobacterium fragile</name>
    <dbReference type="NCBI Taxonomy" id="2949085"/>
    <lineage>
        <taxon>Bacteria</taxon>
        <taxon>Pseudomonadati</taxon>
        <taxon>Bacteroidota</taxon>
        <taxon>Flavobacteriia</taxon>
        <taxon>Flavobacteriales</taxon>
        <taxon>Flavobacteriaceae</taxon>
        <taxon>Flavobacterium</taxon>
    </lineage>
</organism>
<keyword evidence="1" id="KW-0732">Signal</keyword>
<reference evidence="2 3" key="1">
    <citation type="submission" date="2022-05" db="EMBL/GenBank/DDBJ databases">
        <title>Flavobacterium sp., isolated from activated sludge.</title>
        <authorList>
            <person name="Ran Q."/>
        </authorList>
    </citation>
    <scope>NUCLEOTIDE SEQUENCE [LARGE SCALE GENOMIC DNA]</scope>
    <source>
        <strain evidence="2 3">HXWNR69</strain>
    </source>
</reference>
<protein>
    <submittedName>
        <fullName evidence="2">Uncharacterized protein</fullName>
    </submittedName>
</protein>
<dbReference type="RefSeq" id="WP_250581679.1">
    <property type="nucleotide sequence ID" value="NZ_JAMLJN010000005.1"/>
</dbReference>
<evidence type="ECO:0000256" key="1">
    <source>
        <dbReference type="SAM" id="SignalP"/>
    </source>
</evidence>
<sequence>MKRLLTILLFLKVTSNFLIAQTNEIFEEKNVKGVIFSKDYINKAHNWLDNSYRFTPTREEIKAFEKNLKLDLKRINTNRWNQKGSCPIIHKNLKKYVRQYLGFIDDSGKKYLLINFLWQDNVEENENDEFYNELGDWKKHWQVWFDGCSHFWNVKYYIDSELLFDLQINGSS</sequence>
<dbReference type="EMBL" id="JAMLJN010000005">
    <property type="protein sequence ID" value="MCL9770170.1"/>
    <property type="molecule type" value="Genomic_DNA"/>
</dbReference>
<accession>A0ABT0TGR7</accession>
<evidence type="ECO:0000313" key="3">
    <source>
        <dbReference type="Proteomes" id="UP001203342"/>
    </source>
</evidence>
<gene>
    <name evidence="2" type="ORF">NAT47_07055</name>
</gene>
<keyword evidence="3" id="KW-1185">Reference proteome</keyword>
<name>A0ABT0TGR7_9FLAO</name>